<keyword evidence="6" id="KW-1185">Reference proteome</keyword>
<comment type="caution">
    <text evidence="5">The sequence shown here is derived from an EMBL/GenBank/DDBJ whole genome shotgun (WGS) entry which is preliminary data.</text>
</comment>
<dbReference type="SUPFAM" id="SSF51556">
    <property type="entry name" value="Metallo-dependent hydrolases"/>
    <property type="match status" value="1"/>
</dbReference>
<dbReference type="PANTHER" id="PTHR21240">
    <property type="entry name" value="2-AMINO-3-CARBOXYLMUCONATE-6-SEMIALDEHYDE DECARBOXYLASE"/>
    <property type="match status" value="1"/>
</dbReference>
<dbReference type="AlphaFoldDB" id="A0A5C5Y6D4"/>
<dbReference type="RefSeq" id="WP_197203601.1">
    <property type="nucleotide sequence ID" value="NZ_SJPL01000001.1"/>
</dbReference>
<sequence length="438" mass="49629" precursor="true">MIQTVEQMCRFAILACCVFVVAQAEISWSDATPPTTTTTSQTHSKPAADVDASTAETIQSPIRPPGDSAAPLDGSEGRELLLRNFRPQSKLKVHRTEIPKASFPVVDVHTHFMFKLRENRQALNDFVAVMDRNGIAVCVSLDGRLDGTFGRHRDFLWKHHHDRFVIFAHLDWRGDGVEDQPSTWACNQPGFAQRTAARIRHAVDEGASGLKIFKNFGLRYRYPDGSLIKIDDRRFDPIWKVCGELGIPVIMHTADPAAFFDPVDATNERWEELSRHPDWSFYGDEFPARSELLEARNRVIRRHPETTFIGAHVANNPEDLNEVAAWLDQMPNLVVEIASRIGELGRQPYTARRFMIRYADRIMFGTDGPQPEARLNAYWRFLETKDESFAYSEKIPPPQGMWNIHGVGLPPDVLKKIYHLNAAKFIPGVAERLPPSVP</sequence>
<name>A0A5C5Y6D4_9PLAN</name>
<evidence type="ECO:0000259" key="4">
    <source>
        <dbReference type="Pfam" id="PF04909"/>
    </source>
</evidence>
<keyword evidence="5" id="KW-0378">Hydrolase</keyword>
<evidence type="ECO:0000313" key="5">
    <source>
        <dbReference type="EMBL" id="TWT70181.1"/>
    </source>
</evidence>
<evidence type="ECO:0000256" key="1">
    <source>
        <dbReference type="ARBA" id="ARBA00023239"/>
    </source>
</evidence>
<gene>
    <name evidence="5" type="ORF">Pan14r_24810</name>
</gene>
<feature type="domain" description="Amidohydrolase-related" evidence="4">
    <location>
        <begin position="106"/>
        <end position="425"/>
    </location>
</feature>
<proteinExistence type="predicted"/>
<evidence type="ECO:0000256" key="3">
    <source>
        <dbReference type="SAM" id="SignalP"/>
    </source>
</evidence>
<dbReference type="EMBL" id="SJPL01000001">
    <property type="protein sequence ID" value="TWT70181.1"/>
    <property type="molecule type" value="Genomic_DNA"/>
</dbReference>
<accession>A0A5C5Y6D4</accession>
<evidence type="ECO:0000256" key="2">
    <source>
        <dbReference type="SAM" id="MobiDB-lite"/>
    </source>
</evidence>
<dbReference type="InterPro" id="IPR032466">
    <property type="entry name" value="Metal_Hydrolase"/>
</dbReference>
<organism evidence="5 6">
    <name type="scientific">Crateriforma conspicua</name>
    <dbReference type="NCBI Taxonomy" id="2527996"/>
    <lineage>
        <taxon>Bacteria</taxon>
        <taxon>Pseudomonadati</taxon>
        <taxon>Planctomycetota</taxon>
        <taxon>Planctomycetia</taxon>
        <taxon>Planctomycetales</taxon>
        <taxon>Planctomycetaceae</taxon>
        <taxon>Crateriforma</taxon>
    </lineage>
</organism>
<reference evidence="5 6" key="1">
    <citation type="submission" date="2019-02" db="EMBL/GenBank/DDBJ databases">
        <title>Deep-cultivation of Planctomycetes and their phenomic and genomic characterization uncovers novel biology.</title>
        <authorList>
            <person name="Wiegand S."/>
            <person name="Jogler M."/>
            <person name="Boedeker C."/>
            <person name="Pinto D."/>
            <person name="Vollmers J."/>
            <person name="Rivas-Marin E."/>
            <person name="Kohn T."/>
            <person name="Peeters S.H."/>
            <person name="Heuer A."/>
            <person name="Rast P."/>
            <person name="Oberbeckmann S."/>
            <person name="Bunk B."/>
            <person name="Jeske O."/>
            <person name="Meyerdierks A."/>
            <person name="Storesund J.E."/>
            <person name="Kallscheuer N."/>
            <person name="Luecker S."/>
            <person name="Lage O.M."/>
            <person name="Pohl T."/>
            <person name="Merkel B.J."/>
            <person name="Hornburger P."/>
            <person name="Mueller R.-W."/>
            <person name="Bruemmer F."/>
            <person name="Labrenz M."/>
            <person name="Spormann A.M."/>
            <person name="Op Den Camp H."/>
            <person name="Overmann J."/>
            <person name="Amann R."/>
            <person name="Jetten M.S.M."/>
            <person name="Mascher T."/>
            <person name="Medema M.H."/>
            <person name="Devos D.P."/>
            <person name="Kaster A.-K."/>
            <person name="Ovreas L."/>
            <person name="Rohde M."/>
            <person name="Galperin M.Y."/>
            <person name="Jogler C."/>
        </authorList>
    </citation>
    <scope>NUCLEOTIDE SEQUENCE [LARGE SCALE GENOMIC DNA]</scope>
    <source>
        <strain evidence="5 6">Pan14r</strain>
    </source>
</reference>
<dbReference type="PANTHER" id="PTHR21240:SF28">
    <property type="entry name" value="ISO-OROTATE DECARBOXYLASE (EUROFUNG)"/>
    <property type="match status" value="1"/>
</dbReference>
<dbReference type="InterPro" id="IPR032465">
    <property type="entry name" value="ACMSD"/>
</dbReference>
<feature type="region of interest" description="Disordered" evidence="2">
    <location>
        <begin position="30"/>
        <end position="73"/>
    </location>
</feature>
<keyword evidence="1" id="KW-0456">Lyase</keyword>
<dbReference type="GO" id="GO:0019748">
    <property type="term" value="P:secondary metabolic process"/>
    <property type="evidence" value="ECO:0007669"/>
    <property type="project" value="TreeGrafter"/>
</dbReference>
<dbReference type="Proteomes" id="UP000317238">
    <property type="component" value="Unassembled WGS sequence"/>
</dbReference>
<dbReference type="InterPro" id="IPR006680">
    <property type="entry name" value="Amidohydro-rel"/>
</dbReference>
<dbReference type="GO" id="GO:0016787">
    <property type="term" value="F:hydrolase activity"/>
    <property type="evidence" value="ECO:0007669"/>
    <property type="project" value="UniProtKB-KW"/>
</dbReference>
<protein>
    <submittedName>
        <fullName evidence="5">Amidohydrolase</fullName>
    </submittedName>
</protein>
<dbReference type="Pfam" id="PF04909">
    <property type="entry name" value="Amidohydro_2"/>
    <property type="match status" value="1"/>
</dbReference>
<feature type="signal peptide" evidence="3">
    <location>
        <begin position="1"/>
        <end position="24"/>
    </location>
</feature>
<evidence type="ECO:0000313" key="6">
    <source>
        <dbReference type="Proteomes" id="UP000317238"/>
    </source>
</evidence>
<dbReference type="Gene3D" id="3.20.20.140">
    <property type="entry name" value="Metal-dependent hydrolases"/>
    <property type="match status" value="1"/>
</dbReference>
<keyword evidence="3" id="KW-0732">Signal</keyword>
<feature type="chain" id="PRO_5023119567" evidence="3">
    <location>
        <begin position="25"/>
        <end position="438"/>
    </location>
</feature>
<dbReference type="GO" id="GO:0005737">
    <property type="term" value="C:cytoplasm"/>
    <property type="evidence" value="ECO:0007669"/>
    <property type="project" value="TreeGrafter"/>
</dbReference>
<dbReference type="GO" id="GO:0016831">
    <property type="term" value="F:carboxy-lyase activity"/>
    <property type="evidence" value="ECO:0007669"/>
    <property type="project" value="InterPro"/>
</dbReference>